<dbReference type="GeneID" id="49321517"/>
<dbReference type="GO" id="GO:1990281">
    <property type="term" value="C:efflux pump complex"/>
    <property type="evidence" value="ECO:0007669"/>
    <property type="project" value="TreeGrafter"/>
</dbReference>
<evidence type="ECO:0000259" key="3">
    <source>
        <dbReference type="Pfam" id="PF25876"/>
    </source>
</evidence>
<evidence type="ECO:0000256" key="1">
    <source>
        <dbReference type="ARBA" id="ARBA00009477"/>
    </source>
</evidence>
<name>A0AAP2CZF9_9GAMM</name>
<evidence type="ECO:0000313" key="9">
    <source>
        <dbReference type="Proteomes" id="UP000266633"/>
    </source>
</evidence>
<protein>
    <submittedName>
        <fullName evidence="6">Efflux RND transporter periplasmic adaptor subunit</fullName>
    </submittedName>
</protein>
<dbReference type="EMBL" id="QZDO01000021">
    <property type="protein sequence ID" value="RJL75003.1"/>
    <property type="molecule type" value="Genomic_DNA"/>
</dbReference>
<evidence type="ECO:0000259" key="5">
    <source>
        <dbReference type="Pfam" id="PF25954"/>
    </source>
</evidence>
<comment type="caution">
    <text evidence="6">The sequence shown here is derived from an EMBL/GenBank/DDBJ whole genome shotgun (WGS) entry which is preliminary data.</text>
</comment>
<comment type="similarity">
    <text evidence="1">Belongs to the membrane fusion protein (MFP) (TC 8.A.1) family.</text>
</comment>
<evidence type="ECO:0000259" key="4">
    <source>
        <dbReference type="Pfam" id="PF25917"/>
    </source>
</evidence>
<dbReference type="GO" id="GO:0015562">
    <property type="term" value="F:efflux transmembrane transporter activity"/>
    <property type="evidence" value="ECO:0007669"/>
    <property type="project" value="TreeGrafter"/>
</dbReference>
<dbReference type="Pfam" id="PF25876">
    <property type="entry name" value="HH_MFP_RND"/>
    <property type="match status" value="1"/>
</dbReference>
<dbReference type="AlphaFoldDB" id="A0AAP2CZF9"/>
<dbReference type="InterPro" id="IPR058624">
    <property type="entry name" value="MdtA-like_HH"/>
</dbReference>
<organism evidence="6 8">
    <name type="scientific">Dickeya dianthicola</name>
    <dbReference type="NCBI Taxonomy" id="204039"/>
    <lineage>
        <taxon>Bacteria</taxon>
        <taxon>Pseudomonadati</taxon>
        <taxon>Pseudomonadota</taxon>
        <taxon>Gammaproteobacteria</taxon>
        <taxon>Enterobacterales</taxon>
        <taxon>Pectobacteriaceae</taxon>
        <taxon>Dickeya</taxon>
    </lineage>
</organism>
<dbReference type="Gene3D" id="2.40.30.170">
    <property type="match status" value="1"/>
</dbReference>
<feature type="domain" description="CusB-like beta-barrel" evidence="5">
    <location>
        <begin position="207"/>
        <end position="276"/>
    </location>
</feature>
<dbReference type="Pfam" id="PF25954">
    <property type="entry name" value="Beta-barrel_RND_2"/>
    <property type="match status" value="1"/>
</dbReference>
<dbReference type="InterPro" id="IPR058625">
    <property type="entry name" value="MdtA-like_BSH"/>
</dbReference>
<dbReference type="InterPro" id="IPR058792">
    <property type="entry name" value="Beta-barrel_RND_2"/>
</dbReference>
<evidence type="ECO:0000313" key="8">
    <source>
        <dbReference type="Proteomes" id="UP000245055"/>
    </source>
</evidence>
<reference evidence="7 9" key="2">
    <citation type="submission" date="2018-09" db="EMBL/GenBank/DDBJ databases">
        <title>Phylogenetic diversity of Pectobacterium and Dickeya strains causing blackleg disease of potato in Morocco.</title>
        <authorList>
            <person name="Oulghazi S."/>
            <person name="Moumni M."/>
            <person name="Faure D."/>
        </authorList>
    </citation>
    <scope>NUCLEOTIDE SEQUENCE [LARGE SCALE GENOMIC DNA]</scope>
    <source>
        <strain evidence="7 9">S4.16.03.LID</strain>
    </source>
</reference>
<dbReference type="NCBIfam" id="TIGR01730">
    <property type="entry name" value="RND_mfp"/>
    <property type="match status" value="1"/>
</dbReference>
<dbReference type="PROSITE" id="PS51257">
    <property type="entry name" value="PROKAR_LIPOPROTEIN"/>
    <property type="match status" value="1"/>
</dbReference>
<keyword evidence="9" id="KW-1185">Reference proteome</keyword>
<accession>A0AAP2CZF9</accession>
<evidence type="ECO:0000313" key="7">
    <source>
        <dbReference type="EMBL" id="RJL75003.1"/>
    </source>
</evidence>
<evidence type="ECO:0000313" key="6">
    <source>
        <dbReference type="EMBL" id="PWD74103.1"/>
    </source>
</evidence>
<dbReference type="Gene3D" id="1.10.287.470">
    <property type="entry name" value="Helix hairpin bin"/>
    <property type="match status" value="1"/>
</dbReference>
<dbReference type="Gene3D" id="2.40.50.100">
    <property type="match status" value="1"/>
</dbReference>
<keyword evidence="2" id="KW-0175">Coiled coil</keyword>
<feature type="coiled-coil region" evidence="2">
    <location>
        <begin position="99"/>
        <end position="173"/>
    </location>
</feature>
<dbReference type="InterPro" id="IPR006143">
    <property type="entry name" value="RND_pump_MFP"/>
</dbReference>
<evidence type="ECO:0000256" key="2">
    <source>
        <dbReference type="SAM" id="Coils"/>
    </source>
</evidence>
<dbReference type="Proteomes" id="UP000245055">
    <property type="component" value="Unassembled WGS sequence"/>
</dbReference>
<dbReference type="Gene3D" id="2.40.420.20">
    <property type="match status" value="1"/>
</dbReference>
<dbReference type="RefSeq" id="WP_024108622.1">
    <property type="nucleotide sequence ID" value="NZ_CP031560.1"/>
</dbReference>
<dbReference type="PANTHER" id="PTHR30469:SF15">
    <property type="entry name" value="HLYD FAMILY OF SECRETION PROTEINS"/>
    <property type="match status" value="1"/>
</dbReference>
<dbReference type="Pfam" id="PF25917">
    <property type="entry name" value="BSH_RND"/>
    <property type="match status" value="1"/>
</dbReference>
<dbReference type="Proteomes" id="UP000266633">
    <property type="component" value="Unassembled WGS sequence"/>
</dbReference>
<dbReference type="PANTHER" id="PTHR30469">
    <property type="entry name" value="MULTIDRUG RESISTANCE PROTEIN MDTA"/>
    <property type="match status" value="1"/>
</dbReference>
<gene>
    <name evidence="7" type="ORF">D5077_07525</name>
    <name evidence="6" type="ORF">DF213_08335</name>
</gene>
<proteinExistence type="inferred from homology"/>
<reference evidence="6 8" key="1">
    <citation type="submission" date="2018-05" db="EMBL/GenBank/DDBJ databases">
        <title>Genomic diversity of pathogens causing Blackleg of Potato in Pakistan.</title>
        <authorList>
            <person name="Sarfraz S."/>
            <person name="Riaz K."/>
            <person name="Oulghazi S."/>
            <person name="Cigna J."/>
            <person name="Sahi S.T."/>
            <person name="Khan S.H."/>
            <person name="Hameed A."/>
            <person name="Faure D."/>
        </authorList>
    </citation>
    <scope>NUCLEOTIDE SEQUENCE [LARGE SCALE GENOMIC DNA]</scope>
    <source>
        <strain evidence="6 8">SS70</strain>
    </source>
</reference>
<dbReference type="EMBL" id="QESZ01000011">
    <property type="protein sequence ID" value="PWD74103.1"/>
    <property type="molecule type" value="Genomic_DNA"/>
</dbReference>
<sequence length="363" mass="38706">MNRQQWFLIGPLAIVLASIAGCDDKAAVNPAPRYVLSATALKESAGGMSLAGTVQPRVTSALSFQATGRVVSRYVEVGDEVKAGQVLARLDPLALAFAVQSAQASVQDAQAKLQNAVITAKRQRSLAAVNVTSVESLEEAEQSLTAAQAAVDVAQARRRKASEQLNYAELKAHFDGVITSVSVETGQTVAAGQAVLQIAYLGERDAVVDLPESQLKDVTLGHRFEVALQMDPAVKWTGELREIAPAADAATRMRRVKIAIHDAPEAFRLGTVVTVSPLMARNTDKPLVVPATAILERQQAHFVWVINPSSLTVSLREIQLMPASQADSVRVLGGLQEGEQIVIAGVNSLQPGQKIRIERTSTL</sequence>
<feature type="domain" description="Multidrug resistance protein MdtA-like alpha-helical hairpin" evidence="3">
    <location>
        <begin position="99"/>
        <end position="168"/>
    </location>
</feature>
<dbReference type="SUPFAM" id="SSF111369">
    <property type="entry name" value="HlyD-like secretion proteins"/>
    <property type="match status" value="1"/>
</dbReference>
<feature type="domain" description="Multidrug resistance protein MdtA-like barrel-sandwich hybrid" evidence="4">
    <location>
        <begin position="65"/>
        <end position="195"/>
    </location>
</feature>